<feature type="domain" description="Nucleoside diphosphate kinase-like" evidence="3">
    <location>
        <begin position="38"/>
        <end position="201"/>
    </location>
</feature>
<evidence type="ECO:0000256" key="1">
    <source>
        <dbReference type="PROSITE-ProRule" id="PRU00706"/>
    </source>
</evidence>
<dbReference type="InterPro" id="IPR036850">
    <property type="entry name" value="NDK-like_dom_sf"/>
</dbReference>
<organism evidence="4 5">
    <name type="scientific">Kineosporia babensis</name>
    <dbReference type="NCBI Taxonomy" id="499548"/>
    <lineage>
        <taxon>Bacteria</taxon>
        <taxon>Bacillati</taxon>
        <taxon>Actinomycetota</taxon>
        <taxon>Actinomycetes</taxon>
        <taxon>Kineosporiales</taxon>
        <taxon>Kineosporiaceae</taxon>
        <taxon>Kineosporia</taxon>
    </lineage>
</organism>
<dbReference type="PROSITE" id="PS51374">
    <property type="entry name" value="NDPK_LIKE"/>
    <property type="match status" value="1"/>
</dbReference>
<dbReference type="SMART" id="SM00562">
    <property type="entry name" value="NDK"/>
    <property type="match status" value="1"/>
</dbReference>
<evidence type="ECO:0000256" key="2">
    <source>
        <dbReference type="SAM" id="MobiDB-lite"/>
    </source>
</evidence>
<sequence length="207" mass="22651">MPKTPNLPIPTSPFSNDQRSDHNAALPTPQDGLDWRLLSLVLVTPDCIERGLQEQALDKLRENVFLSCITNIIATEEQIMRHFSNLLSHEASLSWPGVDIASELKRLYVGREVCIGIAFACGEMFDGPDAPDTATLVQHLIGHEDPAQADPSTVRGKLGRDSIATALHQRRLVESVIHSSASPAAAAREFGIWLEPLGMNVQTWTAP</sequence>
<evidence type="ECO:0000313" key="4">
    <source>
        <dbReference type="EMBL" id="MCD5316671.1"/>
    </source>
</evidence>
<evidence type="ECO:0000313" key="5">
    <source>
        <dbReference type="Proteomes" id="UP001138997"/>
    </source>
</evidence>
<evidence type="ECO:0000259" key="3">
    <source>
        <dbReference type="SMART" id="SM00562"/>
    </source>
</evidence>
<reference evidence="4" key="1">
    <citation type="submission" date="2021-11" db="EMBL/GenBank/DDBJ databases">
        <title>Streptomyces corallinus and Kineosporia corallina sp. nov., two new coral-derived marine actinobacteria.</title>
        <authorList>
            <person name="Buangrab K."/>
            <person name="Sutthacheep M."/>
            <person name="Yeemin T."/>
            <person name="Harunari E."/>
            <person name="Igarashi Y."/>
            <person name="Sripreechasak P."/>
            <person name="Kanchanasin P."/>
            <person name="Tanasupawat S."/>
            <person name="Phongsopitanun W."/>
        </authorList>
    </citation>
    <scope>NUCLEOTIDE SEQUENCE</scope>
    <source>
        <strain evidence="4">JCM 31032</strain>
    </source>
</reference>
<gene>
    <name evidence="4" type="ORF">LR394_37810</name>
</gene>
<comment type="similarity">
    <text evidence="1">Belongs to the NDK family.</text>
</comment>
<comment type="caution">
    <text evidence="1">Lacks conserved residue(s) required for the propagation of feature annotation.</text>
</comment>
<dbReference type="Pfam" id="PF00334">
    <property type="entry name" value="NDK"/>
    <property type="match status" value="1"/>
</dbReference>
<feature type="compositionally biased region" description="Pro residues" evidence="2">
    <location>
        <begin position="1"/>
        <end position="11"/>
    </location>
</feature>
<dbReference type="InterPro" id="IPR034907">
    <property type="entry name" value="NDK-like_dom"/>
</dbReference>
<keyword evidence="5" id="KW-1185">Reference proteome</keyword>
<protein>
    <recommendedName>
        <fullName evidence="3">Nucleoside diphosphate kinase-like domain-containing protein</fullName>
    </recommendedName>
</protein>
<comment type="caution">
    <text evidence="4">The sequence shown here is derived from an EMBL/GenBank/DDBJ whole genome shotgun (WGS) entry which is preliminary data.</text>
</comment>
<dbReference type="SUPFAM" id="SSF54919">
    <property type="entry name" value="Nucleoside diphosphate kinase, NDK"/>
    <property type="match status" value="1"/>
</dbReference>
<dbReference type="RefSeq" id="WP_231449521.1">
    <property type="nucleotide sequence ID" value="NZ_JAJOMB010000032.1"/>
</dbReference>
<dbReference type="Proteomes" id="UP001138997">
    <property type="component" value="Unassembled WGS sequence"/>
</dbReference>
<feature type="region of interest" description="Disordered" evidence="2">
    <location>
        <begin position="1"/>
        <end position="28"/>
    </location>
</feature>
<dbReference type="EMBL" id="JAJOMB010000032">
    <property type="protein sequence ID" value="MCD5316671.1"/>
    <property type="molecule type" value="Genomic_DNA"/>
</dbReference>
<proteinExistence type="inferred from homology"/>
<dbReference type="AlphaFoldDB" id="A0A9X1NP23"/>
<name>A0A9X1NP23_9ACTN</name>
<dbReference type="Gene3D" id="3.30.70.141">
    <property type="entry name" value="Nucleoside diphosphate kinase-like domain"/>
    <property type="match status" value="1"/>
</dbReference>
<accession>A0A9X1NP23</accession>